<protein>
    <submittedName>
        <fullName evidence="2">Uncharacterized protein</fullName>
    </submittedName>
</protein>
<dbReference type="Proteomes" id="UP000624244">
    <property type="component" value="Unassembled WGS sequence"/>
</dbReference>
<reference evidence="2" key="1">
    <citation type="submission" date="2019-11" db="EMBL/GenBank/DDBJ databases">
        <title>Bipolaris sorokiniana Genome sequencing.</title>
        <authorList>
            <person name="Wang H."/>
        </authorList>
    </citation>
    <scope>NUCLEOTIDE SEQUENCE</scope>
</reference>
<accession>A0A8H6DQJ6</accession>
<feature type="region of interest" description="Disordered" evidence="1">
    <location>
        <begin position="1"/>
        <end position="43"/>
    </location>
</feature>
<proteinExistence type="predicted"/>
<evidence type="ECO:0000313" key="3">
    <source>
        <dbReference type="Proteomes" id="UP000624244"/>
    </source>
</evidence>
<comment type="caution">
    <text evidence="2">The sequence shown here is derived from an EMBL/GenBank/DDBJ whole genome shotgun (WGS) entry which is preliminary data.</text>
</comment>
<gene>
    <name evidence="2" type="ORF">GGP41_008687</name>
</gene>
<evidence type="ECO:0000256" key="1">
    <source>
        <dbReference type="SAM" id="MobiDB-lite"/>
    </source>
</evidence>
<sequence>MSEDSRSTVDINALPPKPRAPANVMPGGTAHTAGGEKTSDAGPTYIDALQTGPWQLGVVFLSFPTKYANTTVLKKKPE</sequence>
<dbReference type="EMBL" id="WNKQ01000021">
    <property type="protein sequence ID" value="KAF5844756.1"/>
    <property type="molecule type" value="Genomic_DNA"/>
</dbReference>
<organism evidence="2 3">
    <name type="scientific">Cochliobolus sativus</name>
    <name type="common">Common root rot and spot blotch fungus</name>
    <name type="synonym">Bipolaris sorokiniana</name>
    <dbReference type="NCBI Taxonomy" id="45130"/>
    <lineage>
        <taxon>Eukaryota</taxon>
        <taxon>Fungi</taxon>
        <taxon>Dikarya</taxon>
        <taxon>Ascomycota</taxon>
        <taxon>Pezizomycotina</taxon>
        <taxon>Dothideomycetes</taxon>
        <taxon>Pleosporomycetidae</taxon>
        <taxon>Pleosporales</taxon>
        <taxon>Pleosporineae</taxon>
        <taxon>Pleosporaceae</taxon>
        <taxon>Bipolaris</taxon>
    </lineage>
</organism>
<name>A0A8H6DQJ6_COCSA</name>
<dbReference type="AlphaFoldDB" id="A0A8H6DQJ6"/>
<evidence type="ECO:0000313" key="2">
    <source>
        <dbReference type="EMBL" id="KAF5844756.1"/>
    </source>
</evidence>